<accession>A0AAV4JR75</accession>
<keyword evidence="4" id="KW-1185">Reference proteome</keyword>
<dbReference type="InterPro" id="IPR001261">
    <property type="entry name" value="ArgE/DapE_CS"/>
</dbReference>
<name>A0AAV4JR75_9GAST</name>
<evidence type="ECO:0000313" key="3">
    <source>
        <dbReference type="EMBL" id="GFS23876.1"/>
    </source>
</evidence>
<dbReference type="SUPFAM" id="SSF56219">
    <property type="entry name" value="DNase I-like"/>
    <property type="match status" value="1"/>
</dbReference>
<evidence type="ECO:0000256" key="2">
    <source>
        <dbReference type="SAM" id="MobiDB-lite"/>
    </source>
</evidence>
<sequence>MRMKTTQRIIPDRSSPGPRTAPSVGKIYQDGGGNYATGGSNNTIGSRNKVVIGTWNVSTLREAGKNEQLENELSRYRWNILGLCEVVMKHFGETLTSGRHKLYHSGRGDNHEYGVGFIAHTDTADAVLGCRPISSRIMTIRLEAAPSNLTII</sequence>
<dbReference type="Proteomes" id="UP000762676">
    <property type="component" value="Unassembled WGS sequence"/>
</dbReference>
<feature type="region of interest" description="Disordered" evidence="2">
    <location>
        <begin position="1"/>
        <end position="40"/>
    </location>
</feature>
<dbReference type="PROSITE" id="PS00758">
    <property type="entry name" value="ARGE_DAPE_CPG2_1"/>
    <property type="match status" value="1"/>
</dbReference>
<dbReference type="InterPro" id="IPR036691">
    <property type="entry name" value="Endo/exonu/phosph_ase_sf"/>
</dbReference>
<keyword evidence="1" id="KW-0378">Hydrolase</keyword>
<gene>
    <name evidence="3" type="ORF">ElyMa_005143900</name>
</gene>
<evidence type="ECO:0000256" key="1">
    <source>
        <dbReference type="ARBA" id="ARBA00022801"/>
    </source>
</evidence>
<reference evidence="3 4" key="1">
    <citation type="journal article" date="2021" name="Elife">
        <title>Chloroplast acquisition without the gene transfer in kleptoplastic sea slugs, Plakobranchus ocellatus.</title>
        <authorList>
            <person name="Maeda T."/>
            <person name="Takahashi S."/>
            <person name="Yoshida T."/>
            <person name="Shimamura S."/>
            <person name="Takaki Y."/>
            <person name="Nagai Y."/>
            <person name="Toyoda A."/>
            <person name="Suzuki Y."/>
            <person name="Arimoto A."/>
            <person name="Ishii H."/>
            <person name="Satoh N."/>
            <person name="Nishiyama T."/>
            <person name="Hasebe M."/>
            <person name="Maruyama T."/>
            <person name="Minagawa J."/>
            <person name="Obokata J."/>
            <person name="Shigenobu S."/>
        </authorList>
    </citation>
    <scope>NUCLEOTIDE SEQUENCE [LARGE SCALE GENOMIC DNA]</scope>
</reference>
<dbReference type="AlphaFoldDB" id="A0AAV4JR75"/>
<protein>
    <submittedName>
        <fullName evidence="3">Craniofacial development protein 2</fullName>
    </submittedName>
</protein>
<dbReference type="EMBL" id="BMAT01010307">
    <property type="protein sequence ID" value="GFS23876.1"/>
    <property type="molecule type" value="Genomic_DNA"/>
</dbReference>
<evidence type="ECO:0000313" key="4">
    <source>
        <dbReference type="Proteomes" id="UP000762676"/>
    </source>
</evidence>
<proteinExistence type="predicted"/>
<comment type="caution">
    <text evidence="3">The sequence shown here is derived from an EMBL/GenBank/DDBJ whole genome shotgun (WGS) entry which is preliminary data.</text>
</comment>
<dbReference type="Gene3D" id="3.60.10.10">
    <property type="entry name" value="Endonuclease/exonuclease/phosphatase"/>
    <property type="match status" value="1"/>
</dbReference>
<organism evidence="3 4">
    <name type="scientific">Elysia marginata</name>
    <dbReference type="NCBI Taxonomy" id="1093978"/>
    <lineage>
        <taxon>Eukaryota</taxon>
        <taxon>Metazoa</taxon>
        <taxon>Spiralia</taxon>
        <taxon>Lophotrochozoa</taxon>
        <taxon>Mollusca</taxon>
        <taxon>Gastropoda</taxon>
        <taxon>Heterobranchia</taxon>
        <taxon>Euthyneura</taxon>
        <taxon>Panpulmonata</taxon>
        <taxon>Sacoglossa</taxon>
        <taxon>Placobranchoidea</taxon>
        <taxon>Plakobranchidae</taxon>
        <taxon>Elysia</taxon>
    </lineage>
</organism>